<sequence length="148" mass="16738">MSNTCKLETGDYLIVSTVDGKVSNVCRDPPGPVEPIVFDRRPVKFFIEKFEDDSKCAYTIRLSDSGDDRYLRNVNGIVSASADRGIPQRWVINAYGRESYTIVEDHYPPNQAWTDSRGALGCDRPVCITTMPMIPRVDPKYVFVIWIA</sequence>
<dbReference type="HOGENOM" id="CLU_152731_0_0_1"/>
<dbReference type="InParanoid" id="A0A0C2YKQ2"/>
<proteinExistence type="predicted"/>
<dbReference type="AlphaFoldDB" id="A0A0C2YKQ2"/>
<reference evidence="2" key="2">
    <citation type="submission" date="2015-01" db="EMBL/GenBank/DDBJ databases">
        <title>Evolutionary Origins and Diversification of the Mycorrhizal Mutualists.</title>
        <authorList>
            <consortium name="DOE Joint Genome Institute"/>
            <consortium name="Mycorrhizal Genomics Consortium"/>
            <person name="Kohler A."/>
            <person name="Kuo A."/>
            <person name="Nagy L.G."/>
            <person name="Floudas D."/>
            <person name="Copeland A."/>
            <person name="Barry K.W."/>
            <person name="Cichocki N."/>
            <person name="Veneault-Fourrey C."/>
            <person name="LaButti K."/>
            <person name="Lindquist E.A."/>
            <person name="Lipzen A."/>
            <person name="Lundell T."/>
            <person name="Morin E."/>
            <person name="Murat C."/>
            <person name="Riley R."/>
            <person name="Ohm R."/>
            <person name="Sun H."/>
            <person name="Tunlid A."/>
            <person name="Henrissat B."/>
            <person name="Grigoriev I.V."/>
            <person name="Hibbett D.S."/>
            <person name="Martin F."/>
        </authorList>
    </citation>
    <scope>NUCLEOTIDE SEQUENCE [LARGE SCALE GENOMIC DNA]</scope>
    <source>
        <strain evidence="2">Foug A</strain>
    </source>
</reference>
<evidence type="ECO:0000313" key="1">
    <source>
        <dbReference type="EMBL" id="KIM50353.1"/>
    </source>
</evidence>
<keyword evidence="2" id="KW-1185">Reference proteome</keyword>
<protein>
    <recommendedName>
        <fullName evidence="3">Ricin B lectin domain-containing protein</fullName>
    </recommendedName>
</protein>
<reference evidence="1 2" key="1">
    <citation type="submission" date="2014-04" db="EMBL/GenBank/DDBJ databases">
        <authorList>
            <consortium name="DOE Joint Genome Institute"/>
            <person name="Kuo A."/>
            <person name="Kohler A."/>
            <person name="Nagy L.G."/>
            <person name="Floudas D."/>
            <person name="Copeland A."/>
            <person name="Barry K.W."/>
            <person name="Cichocki N."/>
            <person name="Veneault-Fourrey C."/>
            <person name="LaButti K."/>
            <person name="Lindquist E.A."/>
            <person name="Lipzen A."/>
            <person name="Lundell T."/>
            <person name="Morin E."/>
            <person name="Murat C."/>
            <person name="Sun H."/>
            <person name="Tunlid A."/>
            <person name="Henrissat B."/>
            <person name="Grigoriev I.V."/>
            <person name="Hibbett D.S."/>
            <person name="Martin F."/>
            <person name="Nordberg H.P."/>
            <person name="Cantor M.N."/>
            <person name="Hua S.X."/>
        </authorList>
    </citation>
    <scope>NUCLEOTIDE SEQUENCE [LARGE SCALE GENOMIC DNA]</scope>
    <source>
        <strain evidence="1 2">Foug A</strain>
    </source>
</reference>
<organism evidence="1 2">
    <name type="scientific">Scleroderma citrinum Foug A</name>
    <dbReference type="NCBI Taxonomy" id="1036808"/>
    <lineage>
        <taxon>Eukaryota</taxon>
        <taxon>Fungi</taxon>
        <taxon>Dikarya</taxon>
        <taxon>Basidiomycota</taxon>
        <taxon>Agaricomycotina</taxon>
        <taxon>Agaricomycetes</taxon>
        <taxon>Agaricomycetidae</taxon>
        <taxon>Boletales</taxon>
        <taxon>Sclerodermatineae</taxon>
        <taxon>Sclerodermataceae</taxon>
        <taxon>Scleroderma</taxon>
    </lineage>
</organism>
<gene>
    <name evidence="1" type="ORF">SCLCIDRAFT_1225410</name>
</gene>
<dbReference type="EMBL" id="KN822489">
    <property type="protein sequence ID" value="KIM50353.1"/>
    <property type="molecule type" value="Genomic_DNA"/>
</dbReference>
<accession>A0A0C2YKQ2</accession>
<evidence type="ECO:0008006" key="3">
    <source>
        <dbReference type="Google" id="ProtNLM"/>
    </source>
</evidence>
<evidence type="ECO:0000313" key="2">
    <source>
        <dbReference type="Proteomes" id="UP000053989"/>
    </source>
</evidence>
<dbReference type="Proteomes" id="UP000053989">
    <property type="component" value="Unassembled WGS sequence"/>
</dbReference>
<name>A0A0C2YKQ2_9AGAM</name>
<dbReference type="Gene3D" id="2.80.10.50">
    <property type="match status" value="1"/>
</dbReference>